<keyword evidence="3" id="KW-0255">Endonuclease</keyword>
<dbReference type="InterPro" id="IPR011856">
    <property type="entry name" value="tRNA_endonuc-like_dom_sf"/>
</dbReference>
<comment type="caution">
    <text evidence="3">The sequence shown here is derived from an EMBL/GenBank/DDBJ whole genome shotgun (WGS) entry which is preliminary data.</text>
</comment>
<dbReference type="InterPro" id="IPR007560">
    <property type="entry name" value="Restrct_endonuc_IV_Mrr"/>
</dbReference>
<sequence length="218" mass="24343">MRYLSQTTSPSETLLERLRQLPFDAFTLTIASLLDKLGYQDIQPAGRTDWKGRNRAGGVDLTATYVSAAGKRSIAFQLKQFQPNQRLFQRAVDELRGVCLRQGAAEGMLITTSGYSPTITGTQGMVAPLYLMSGEELALLLRQYRIGVTKGGKLDEDFFKGLERKSQGNRPGVPMKEKPDQVKGKYDGDLVVTVSLRQNRSSLWRRPALRQDPSDQPF</sequence>
<dbReference type="GO" id="GO:0015666">
    <property type="term" value="F:restriction endodeoxyribonuclease activity"/>
    <property type="evidence" value="ECO:0007669"/>
    <property type="project" value="TreeGrafter"/>
</dbReference>
<dbReference type="PANTHER" id="PTHR30015:SF7">
    <property type="entry name" value="TYPE IV METHYL-DIRECTED RESTRICTION ENZYME ECOKMRR"/>
    <property type="match status" value="1"/>
</dbReference>
<dbReference type="Pfam" id="PF04471">
    <property type="entry name" value="Mrr_cat"/>
    <property type="match status" value="1"/>
</dbReference>
<reference evidence="3 4" key="1">
    <citation type="submission" date="2020-08" db="EMBL/GenBank/DDBJ databases">
        <title>Genomic Encyclopedia of Type Strains, Phase IV (KMG-IV): sequencing the most valuable type-strain genomes for metagenomic binning, comparative biology and taxonomic classification.</title>
        <authorList>
            <person name="Goeker M."/>
        </authorList>
    </citation>
    <scope>NUCLEOTIDE SEQUENCE [LARGE SCALE GENOMIC DNA]</scope>
    <source>
        <strain evidence="3 4">DSM 23562</strain>
    </source>
</reference>
<keyword evidence="4" id="KW-1185">Reference proteome</keyword>
<dbReference type="GO" id="GO:0009307">
    <property type="term" value="P:DNA restriction-modification system"/>
    <property type="evidence" value="ECO:0007669"/>
    <property type="project" value="InterPro"/>
</dbReference>
<dbReference type="SUPFAM" id="SSF52980">
    <property type="entry name" value="Restriction endonuclease-like"/>
    <property type="match status" value="1"/>
</dbReference>
<dbReference type="PANTHER" id="PTHR30015">
    <property type="entry name" value="MRR RESTRICTION SYSTEM PROTEIN"/>
    <property type="match status" value="1"/>
</dbReference>
<feature type="region of interest" description="Disordered" evidence="1">
    <location>
        <begin position="165"/>
        <end position="184"/>
    </location>
</feature>
<proteinExistence type="predicted"/>
<accession>A0A7W9WAQ0</accession>
<evidence type="ECO:0000256" key="1">
    <source>
        <dbReference type="SAM" id="MobiDB-lite"/>
    </source>
</evidence>
<dbReference type="InterPro" id="IPR011335">
    <property type="entry name" value="Restrct_endonuc-II-like"/>
</dbReference>
<feature type="domain" description="Restriction endonuclease type IV Mrr" evidence="2">
    <location>
        <begin position="20"/>
        <end position="140"/>
    </location>
</feature>
<dbReference type="InterPro" id="IPR052906">
    <property type="entry name" value="Type_IV_Methyl-Rstrct_Enzyme"/>
</dbReference>
<protein>
    <submittedName>
        <fullName evidence="3">Restriction endonuclease Mrr</fullName>
    </submittedName>
</protein>
<dbReference type="Gene3D" id="3.40.1350.10">
    <property type="match status" value="1"/>
</dbReference>
<name>A0A7W9WAQ0_ARMRO</name>
<keyword evidence="3" id="KW-0540">Nuclease</keyword>
<dbReference type="RefSeq" id="WP_184203940.1">
    <property type="nucleotide sequence ID" value="NZ_JACHGW010000009.1"/>
</dbReference>
<dbReference type="AlphaFoldDB" id="A0A7W9WAQ0"/>
<gene>
    <name evidence="3" type="ORF">HNQ39_005699</name>
</gene>
<evidence type="ECO:0000259" key="2">
    <source>
        <dbReference type="Pfam" id="PF04471"/>
    </source>
</evidence>
<dbReference type="GO" id="GO:0003677">
    <property type="term" value="F:DNA binding"/>
    <property type="evidence" value="ECO:0007669"/>
    <property type="project" value="InterPro"/>
</dbReference>
<evidence type="ECO:0000313" key="4">
    <source>
        <dbReference type="Proteomes" id="UP000520814"/>
    </source>
</evidence>
<feature type="compositionally biased region" description="Basic and acidic residues" evidence="1">
    <location>
        <begin position="175"/>
        <end position="184"/>
    </location>
</feature>
<dbReference type="EMBL" id="JACHGW010000009">
    <property type="protein sequence ID" value="MBB6053852.1"/>
    <property type="molecule type" value="Genomic_DNA"/>
</dbReference>
<organism evidence="3 4">
    <name type="scientific">Armatimonas rosea</name>
    <dbReference type="NCBI Taxonomy" id="685828"/>
    <lineage>
        <taxon>Bacteria</taxon>
        <taxon>Bacillati</taxon>
        <taxon>Armatimonadota</taxon>
        <taxon>Armatimonadia</taxon>
        <taxon>Armatimonadales</taxon>
        <taxon>Armatimonadaceae</taxon>
        <taxon>Armatimonas</taxon>
    </lineage>
</organism>
<dbReference type="Proteomes" id="UP000520814">
    <property type="component" value="Unassembled WGS sequence"/>
</dbReference>
<keyword evidence="3" id="KW-0378">Hydrolase</keyword>
<evidence type="ECO:0000313" key="3">
    <source>
        <dbReference type="EMBL" id="MBB6053852.1"/>
    </source>
</evidence>